<feature type="compositionally biased region" description="Polar residues" evidence="6">
    <location>
        <begin position="368"/>
        <end position="377"/>
    </location>
</feature>
<evidence type="ECO:0000313" key="8">
    <source>
        <dbReference type="EMBL" id="SLM35757.1"/>
    </source>
</evidence>
<dbReference type="Gene3D" id="3.30.160.60">
    <property type="entry name" value="Classic Zinc Finger"/>
    <property type="match status" value="4"/>
</dbReference>
<feature type="compositionally biased region" description="Polar residues" evidence="6">
    <location>
        <begin position="134"/>
        <end position="145"/>
    </location>
</feature>
<evidence type="ECO:0000313" key="9">
    <source>
        <dbReference type="Proteomes" id="UP000192927"/>
    </source>
</evidence>
<evidence type="ECO:0000259" key="7">
    <source>
        <dbReference type="PROSITE" id="PS50157"/>
    </source>
</evidence>
<dbReference type="InterPro" id="IPR013087">
    <property type="entry name" value="Znf_C2H2_type"/>
</dbReference>
<reference evidence="9" key="1">
    <citation type="submission" date="2017-03" db="EMBL/GenBank/DDBJ databases">
        <authorList>
            <person name="Sharma R."/>
            <person name="Thines M."/>
        </authorList>
    </citation>
    <scope>NUCLEOTIDE SEQUENCE [LARGE SCALE GENOMIC DNA]</scope>
</reference>
<evidence type="ECO:0000256" key="5">
    <source>
        <dbReference type="PROSITE-ProRule" id="PRU00042"/>
    </source>
</evidence>
<dbReference type="SUPFAM" id="SSF57667">
    <property type="entry name" value="beta-beta-alpha zinc fingers"/>
    <property type="match status" value="2"/>
</dbReference>
<keyword evidence="1" id="KW-0479">Metal-binding</keyword>
<sequence>MSRRRMAPAFDLSLSLLTNPAMNHHVAFYPLDFGLQHGLVGHLDVNAFGSSDIQEPISLPPCFTVTHELAQVREAQNAIVEVDGSPLVKAESASPEDFGLLLCNDPLESLETLAHPQEANFGTDVDVLMRTIQTKTKSRPQQQPTPHAYGASTYRSSSATSIGSGSDPERGAEKLRGSAKTMRKRYECDAPSCNKSFFQKTHLEIHMRAHTGYKPFLCKEPSCGQRFSQLGNLKTHERRHTGERPYSCESCGKRFAQRGNVRAHRIVHEQAKPFLCKLEGCGKQFTQLGNLKSHQNKFHAETLRKLTLKFATMREGDAVTATDKELWEYFAALYKNSNKGIKGRGKDRRISMTKPHDASAKPEDRSRSASSGVSTNRGPEVFDADGAAAAASSRSSSPDVPERDLFDDVKLDSRSLRG</sequence>
<dbReference type="PANTHER" id="PTHR23235">
    <property type="entry name" value="KRUEPPEL-LIKE TRANSCRIPTION FACTOR"/>
    <property type="match status" value="1"/>
</dbReference>
<feature type="domain" description="C2H2-type" evidence="7">
    <location>
        <begin position="186"/>
        <end position="215"/>
    </location>
</feature>
<dbReference type="Proteomes" id="UP000192927">
    <property type="component" value="Unassembled WGS sequence"/>
</dbReference>
<evidence type="ECO:0000256" key="1">
    <source>
        <dbReference type="ARBA" id="ARBA00022723"/>
    </source>
</evidence>
<dbReference type="Pfam" id="PF00096">
    <property type="entry name" value="zf-C2H2"/>
    <property type="match status" value="4"/>
</dbReference>
<feature type="compositionally biased region" description="Low complexity" evidence="6">
    <location>
        <begin position="148"/>
        <end position="166"/>
    </location>
</feature>
<dbReference type="GO" id="GO:0000981">
    <property type="term" value="F:DNA-binding transcription factor activity, RNA polymerase II-specific"/>
    <property type="evidence" value="ECO:0007669"/>
    <property type="project" value="UniProtKB-ARBA"/>
</dbReference>
<organism evidence="8 9">
    <name type="scientific">Lasallia pustulata</name>
    <dbReference type="NCBI Taxonomy" id="136370"/>
    <lineage>
        <taxon>Eukaryota</taxon>
        <taxon>Fungi</taxon>
        <taxon>Dikarya</taxon>
        <taxon>Ascomycota</taxon>
        <taxon>Pezizomycotina</taxon>
        <taxon>Lecanoromycetes</taxon>
        <taxon>OSLEUM clade</taxon>
        <taxon>Umbilicariomycetidae</taxon>
        <taxon>Umbilicariales</taxon>
        <taxon>Umbilicariaceae</taxon>
        <taxon>Lasallia</taxon>
    </lineage>
</organism>
<feature type="domain" description="C2H2-type" evidence="7">
    <location>
        <begin position="216"/>
        <end position="245"/>
    </location>
</feature>
<evidence type="ECO:0000256" key="3">
    <source>
        <dbReference type="ARBA" id="ARBA00022771"/>
    </source>
</evidence>
<dbReference type="PROSITE" id="PS00028">
    <property type="entry name" value="ZINC_FINGER_C2H2_1"/>
    <property type="match status" value="4"/>
</dbReference>
<evidence type="ECO:0000256" key="4">
    <source>
        <dbReference type="ARBA" id="ARBA00022833"/>
    </source>
</evidence>
<dbReference type="InterPro" id="IPR036236">
    <property type="entry name" value="Znf_C2H2_sf"/>
</dbReference>
<feature type="domain" description="C2H2-type" evidence="7">
    <location>
        <begin position="274"/>
        <end position="300"/>
    </location>
</feature>
<dbReference type="FunFam" id="3.30.160.60:FF:000072">
    <property type="entry name" value="zinc finger protein 143 isoform X1"/>
    <property type="match status" value="2"/>
</dbReference>
<dbReference type="AlphaFoldDB" id="A0A1W5CY11"/>
<feature type="domain" description="C2H2-type" evidence="7">
    <location>
        <begin position="246"/>
        <end position="273"/>
    </location>
</feature>
<dbReference type="PROSITE" id="PS50157">
    <property type="entry name" value="ZINC_FINGER_C2H2_2"/>
    <property type="match status" value="4"/>
</dbReference>
<feature type="region of interest" description="Disordered" evidence="6">
    <location>
        <begin position="134"/>
        <end position="178"/>
    </location>
</feature>
<dbReference type="GO" id="GO:0008270">
    <property type="term" value="F:zinc ion binding"/>
    <property type="evidence" value="ECO:0007669"/>
    <property type="project" value="UniProtKB-KW"/>
</dbReference>
<protein>
    <submittedName>
        <fullName evidence="8">Zinc finger, C2H2-like</fullName>
    </submittedName>
</protein>
<feature type="compositionally biased region" description="Basic and acidic residues" evidence="6">
    <location>
        <begin position="348"/>
        <end position="367"/>
    </location>
</feature>
<proteinExistence type="predicted"/>
<keyword evidence="9" id="KW-1185">Reference proteome</keyword>
<keyword evidence="2" id="KW-0677">Repeat</keyword>
<evidence type="ECO:0000256" key="6">
    <source>
        <dbReference type="SAM" id="MobiDB-lite"/>
    </source>
</evidence>
<feature type="compositionally biased region" description="Basic and acidic residues" evidence="6">
    <location>
        <begin position="400"/>
        <end position="418"/>
    </location>
</feature>
<feature type="compositionally biased region" description="Basic and acidic residues" evidence="6">
    <location>
        <begin position="167"/>
        <end position="176"/>
    </location>
</feature>
<feature type="region of interest" description="Disordered" evidence="6">
    <location>
        <begin position="341"/>
        <end position="418"/>
    </location>
</feature>
<dbReference type="PANTHER" id="PTHR23235:SF120">
    <property type="entry name" value="KRUPPEL-LIKE FACTOR 15"/>
    <property type="match status" value="1"/>
</dbReference>
<keyword evidence="3 5" id="KW-0863">Zinc-finger</keyword>
<dbReference type="FunFam" id="3.30.160.60:FF:000690">
    <property type="entry name" value="Zinc finger protein 354C"/>
    <property type="match status" value="1"/>
</dbReference>
<dbReference type="SMART" id="SM00355">
    <property type="entry name" value="ZnF_C2H2"/>
    <property type="match status" value="4"/>
</dbReference>
<feature type="compositionally biased region" description="Low complexity" evidence="6">
    <location>
        <begin position="387"/>
        <end position="397"/>
    </location>
</feature>
<evidence type="ECO:0000256" key="2">
    <source>
        <dbReference type="ARBA" id="ARBA00022737"/>
    </source>
</evidence>
<dbReference type="EMBL" id="FWEW01000801">
    <property type="protein sequence ID" value="SLM35757.1"/>
    <property type="molecule type" value="Genomic_DNA"/>
</dbReference>
<dbReference type="FunFam" id="3.30.160.60:FF:002157">
    <property type="entry name" value="Transcription factor"/>
    <property type="match status" value="1"/>
</dbReference>
<name>A0A1W5CY11_9LECA</name>
<accession>A0A1W5CY11</accession>
<dbReference type="GO" id="GO:0000978">
    <property type="term" value="F:RNA polymerase II cis-regulatory region sequence-specific DNA binding"/>
    <property type="evidence" value="ECO:0007669"/>
    <property type="project" value="UniProtKB-ARBA"/>
</dbReference>
<keyword evidence="4" id="KW-0862">Zinc</keyword>